<sequence length="74" mass="7645">GCDLLRVVETWTPGGDPGLVYEAATGRFRTADGQAAAAPAQAGRVRFETHPGLIPADAVALLAQGVTWRAAEQA</sequence>
<dbReference type="Proteomes" id="UP001597216">
    <property type="component" value="Unassembled WGS sequence"/>
</dbReference>
<comment type="caution">
    <text evidence="1">The sequence shown here is derived from an EMBL/GenBank/DDBJ whole genome shotgun (WGS) entry which is preliminary data.</text>
</comment>
<protein>
    <submittedName>
        <fullName evidence="1">Uncharacterized protein</fullName>
    </submittedName>
</protein>
<dbReference type="EMBL" id="JBHTLQ010000023">
    <property type="protein sequence ID" value="MFD1191237.1"/>
    <property type="molecule type" value="Genomic_DNA"/>
</dbReference>
<name>A0ABW3T3C1_9CAUL</name>
<feature type="non-terminal residue" evidence="1">
    <location>
        <position position="1"/>
    </location>
</feature>
<proteinExistence type="predicted"/>
<dbReference type="RefSeq" id="WP_377353701.1">
    <property type="nucleotide sequence ID" value="NZ_JBHTLQ010000023.1"/>
</dbReference>
<keyword evidence="2" id="KW-1185">Reference proteome</keyword>
<accession>A0ABW3T3C1</accession>
<evidence type="ECO:0000313" key="2">
    <source>
        <dbReference type="Proteomes" id="UP001597216"/>
    </source>
</evidence>
<evidence type="ECO:0000313" key="1">
    <source>
        <dbReference type="EMBL" id="MFD1191237.1"/>
    </source>
</evidence>
<gene>
    <name evidence="1" type="ORF">ACFQ27_11660</name>
</gene>
<reference evidence="2" key="1">
    <citation type="journal article" date="2019" name="Int. J. Syst. Evol. Microbiol.">
        <title>The Global Catalogue of Microorganisms (GCM) 10K type strain sequencing project: providing services to taxonomists for standard genome sequencing and annotation.</title>
        <authorList>
            <consortium name="The Broad Institute Genomics Platform"/>
            <consortium name="The Broad Institute Genome Sequencing Center for Infectious Disease"/>
            <person name="Wu L."/>
            <person name="Ma J."/>
        </authorList>
    </citation>
    <scope>NUCLEOTIDE SEQUENCE [LARGE SCALE GENOMIC DNA]</scope>
    <source>
        <strain evidence="2">CCUG 55074</strain>
    </source>
</reference>
<organism evidence="1 2">
    <name type="scientific">Phenylobacterium conjunctum</name>
    <dbReference type="NCBI Taxonomy" id="1298959"/>
    <lineage>
        <taxon>Bacteria</taxon>
        <taxon>Pseudomonadati</taxon>
        <taxon>Pseudomonadota</taxon>
        <taxon>Alphaproteobacteria</taxon>
        <taxon>Caulobacterales</taxon>
        <taxon>Caulobacteraceae</taxon>
        <taxon>Phenylobacterium</taxon>
    </lineage>
</organism>